<gene>
    <name evidence="9" type="ORF">OC846_002923</name>
</gene>
<dbReference type="Proteomes" id="UP001176517">
    <property type="component" value="Unassembled WGS sequence"/>
</dbReference>
<dbReference type="GO" id="GO:0015184">
    <property type="term" value="F:L-cystine transmembrane transporter activity"/>
    <property type="evidence" value="ECO:0007669"/>
    <property type="project" value="TreeGrafter"/>
</dbReference>
<evidence type="ECO:0000256" key="5">
    <source>
        <dbReference type="ARBA" id="ARBA00022989"/>
    </source>
</evidence>
<comment type="caution">
    <text evidence="9">The sequence shown here is derived from an EMBL/GenBank/DDBJ whole genome shotgun (WGS) entry which is preliminary data.</text>
</comment>
<accession>A0AAN6GQM9</accession>
<reference evidence="9" key="1">
    <citation type="journal article" date="2023" name="PhytoFront">
        <title>Draft Genome Resources of Seven Strains of Tilletia horrida, Causal Agent of Kernel Smut of Rice.</title>
        <authorList>
            <person name="Khanal S."/>
            <person name="Antony Babu S."/>
            <person name="Zhou X.G."/>
        </authorList>
    </citation>
    <scope>NUCLEOTIDE SEQUENCE</scope>
    <source>
        <strain evidence="9">TX6</strain>
    </source>
</reference>
<evidence type="ECO:0000256" key="6">
    <source>
        <dbReference type="ARBA" id="ARBA00023136"/>
    </source>
</evidence>
<evidence type="ECO:0000256" key="2">
    <source>
        <dbReference type="ARBA" id="ARBA00022448"/>
    </source>
</evidence>
<feature type="transmembrane region" description="Helical" evidence="8">
    <location>
        <begin position="104"/>
        <end position="122"/>
    </location>
</feature>
<dbReference type="PANTHER" id="PTHR13131:SF5">
    <property type="entry name" value="CYSTINOSIN"/>
    <property type="match status" value="1"/>
</dbReference>
<dbReference type="Gene3D" id="1.20.1280.290">
    <property type="match status" value="2"/>
</dbReference>
<keyword evidence="3 8" id="KW-0812">Transmembrane</keyword>
<evidence type="ECO:0000256" key="4">
    <source>
        <dbReference type="ARBA" id="ARBA00022737"/>
    </source>
</evidence>
<dbReference type="EMBL" id="JAPDMZ010000063">
    <property type="protein sequence ID" value="KAK0552416.1"/>
    <property type="molecule type" value="Genomic_DNA"/>
</dbReference>
<keyword evidence="6 8" id="KW-0472">Membrane</keyword>
<evidence type="ECO:0008006" key="11">
    <source>
        <dbReference type="Google" id="ProtNLM"/>
    </source>
</evidence>
<dbReference type="InterPro" id="IPR006603">
    <property type="entry name" value="PQ-loop_rpt"/>
</dbReference>
<dbReference type="GO" id="GO:0012505">
    <property type="term" value="C:endomembrane system"/>
    <property type="evidence" value="ECO:0007669"/>
    <property type="project" value="UniProtKB-SubCell"/>
</dbReference>
<organism evidence="9 10">
    <name type="scientific">Tilletia horrida</name>
    <dbReference type="NCBI Taxonomy" id="155126"/>
    <lineage>
        <taxon>Eukaryota</taxon>
        <taxon>Fungi</taxon>
        <taxon>Dikarya</taxon>
        <taxon>Basidiomycota</taxon>
        <taxon>Ustilaginomycotina</taxon>
        <taxon>Exobasidiomycetes</taxon>
        <taxon>Tilletiales</taxon>
        <taxon>Tilletiaceae</taxon>
        <taxon>Tilletia</taxon>
    </lineage>
</organism>
<proteinExistence type="predicted"/>
<comment type="subcellular location">
    <subcellularLocation>
        <location evidence="1">Endomembrane system</location>
        <topology evidence="1">Multi-pass membrane protein</topology>
    </subcellularLocation>
</comment>
<evidence type="ECO:0000256" key="7">
    <source>
        <dbReference type="SAM" id="MobiDB-lite"/>
    </source>
</evidence>
<name>A0AAN6GQM9_9BASI</name>
<sequence length="335" mass="37031">MAPAALTSLQAVAQDAIVSPFRKDGQTSFFLLALSQACGWIYFVAWSASFYPQAILNFRRKSVSGEHRGHPASQSSSITFDPPPFLNSGICKGLSFDFATLNTFGFLCYTAFNIAFFSSPLIREQYRARHGGQDNVVQLNDVAFAVHALILMLVVMIQIALYQRDTNQRISRWTLALLSVFTLVAIVTGLLCVVTGGNHASGKWTPVEWIDFVQILSSMKLVITFIKYLPQMRMNAKRKSTRGWSIGNIILDFTGGVFSITQLLIDSAMTGDWSSAIGDFSKLGLGLISIGFDIIFFVQHYILYGPVEPAGEDDDNTADERTRLLPESSTAPQRQ</sequence>
<keyword evidence="2" id="KW-0813">Transport</keyword>
<keyword evidence="5 8" id="KW-1133">Transmembrane helix</keyword>
<feature type="transmembrane region" description="Helical" evidence="8">
    <location>
        <begin position="174"/>
        <end position="197"/>
    </location>
</feature>
<dbReference type="AlphaFoldDB" id="A0AAN6GQM9"/>
<keyword evidence="4" id="KW-0677">Repeat</keyword>
<dbReference type="GO" id="GO:0005774">
    <property type="term" value="C:vacuolar membrane"/>
    <property type="evidence" value="ECO:0007669"/>
    <property type="project" value="TreeGrafter"/>
</dbReference>
<evidence type="ECO:0000256" key="1">
    <source>
        <dbReference type="ARBA" id="ARBA00004127"/>
    </source>
</evidence>
<feature type="region of interest" description="Disordered" evidence="7">
    <location>
        <begin position="311"/>
        <end position="335"/>
    </location>
</feature>
<feature type="transmembrane region" description="Helical" evidence="8">
    <location>
        <begin position="285"/>
        <end position="304"/>
    </location>
</feature>
<evidence type="ECO:0000313" key="10">
    <source>
        <dbReference type="Proteomes" id="UP001176517"/>
    </source>
</evidence>
<dbReference type="SMART" id="SM00679">
    <property type="entry name" value="CTNS"/>
    <property type="match status" value="2"/>
</dbReference>
<keyword evidence="10" id="KW-1185">Reference proteome</keyword>
<dbReference type="GO" id="GO:0000324">
    <property type="term" value="C:fungal-type vacuole"/>
    <property type="evidence" value="ECO:0007669"/>
    <property type="project" value="TreeGrafter"/>
</dbReference>
<dbReference type="InterPro" id="IPR005282">
    <property type="entry name" value="LC_transporter"/>
</dbReference>
<feature type="transmembrane region" description="Helical" evidence="8">
    <location>
        <begin position="29"/>
        <end position="51"/>
    </location>
</feature>
<evidence type="ECO:0000256" key="8">
    <source>
        <dbReference type="SAM" id="Phobius"/>
    </source>
</evidence>
<dbReference type="Pfam" id="PF04193">
    <property type="entry name" value="PQ-loop"/>
    <property type="match status" value="2"/>
</dbReference>
<feature type="transmembrane region" description="Helical" evidence="8">
    <location>
        <begin position="209"/>
        <end position="229"/>
    </location>
</feature>
<protein>
    <recommendedName>
        <fullName evidence="11">Cystinosin</fullName>
    </recommendedName>
</protein>
<feature type="transmembrane region" description="Helical" evidence="8">
    <location>
        <begin position="142"/>
        <end position="162"/>
    </location>
</feature>
<feature type="transmembrane region" description="Helical" evidence="8">
    <location>
        <begin position="249"/>
        <end position="265"/>
    </location>
</feature>
<dbReference type="PANTHER" id="PTHR13131">
    <property type="entry name" value="CYSTINOSIN"/>
    <property type="match status" value="1"/>
</dbReference>
<evidence type="ECO:0000256" key="3">
    <source>
        <dbReference type="ARBA" id="ARBA00022692"/>
    </source>
</evidence>
<evidence type="ECO:0000313" key="9">
    <source>
        <dbReference type="EMBL" id="KAK0552416.1"/>
    </source>
</evidence>